<evidence type="ECO:0000259" key="1">
    <source>
        <dbReference type="PROSITE" id="PS50848"/>
    </source>
</evidence>
<dbReference type="EMBL" id="WOCE01000003">
    <property type="protein sequence ID" value="KAE9617918.1"/>
    <property type="molecule type" value="Genomic_DNA"/>
</dbReference>
<protein>
    <submittedName>
        <fullName evidence="2">Putative START domain-containing protein</fullName>
    </submittedName>
</protein>
<dbReference type="OrthoDB" id="1569773at2759"/>
<dbReference type="GO" id="GO:0008289">
    <property type="term" value="F:lipid binding"/>
    <property type="evidence" value="ECO:0007669"/>
    <property type="project" value="InterPro"/>
</dbReference>
<dbReference type="Proteomes" id="UP000447434">
    <property type="component" value="Chromosome 3"/>
</dbReference>
<keyword evidence="3" id="KW-1185">Reference proteome</keyword>
<dbReference type="PANTHER" id="PTHR45654">
    <property type="entry name" value="HOMEOBOX-LEUCINE ZIPPER PROTEIN MERISTEM L1"/>
    <property type="match status" value="1"/>
</dbReference>
<feature type="domain" description="START" evidence="1">
    <location>
        <begin position="38"/>
        <end position="193"/>
    </location>
</feature>
<dbReference type="AlphaFoldDB" id="A0A6A4QU35"/>
<name>A0A6A4QU35_LUPAL</name>
<comment type="caution">
    <text evidence="2">The sequence shown here is derived from an EMBL/GenBank/DDBJ whole genome shotgun (WGS) entry which is preliminary data.</text>
</comment>
<dbReference type="PROSITE" id="PS50848">
    <property type="entry name" value="START"/>
    <property type="match status" value="1"/>
</dbReference>
<evidence type="ECO:0000313" key="2">
    <source>
        <dbReference type="EMBL" id="KAE9617918.1"/>
    </source>
</evidence>
<dbReference type="InterPro" id="IPR002913">
    <property type="entry name" value="START_lipid-bd_dom"/>
</dbReference>
<evidence type="ECO:0000313" key="3">
    <source>
        <dbReference type="Proteomes" id="UP000447434"/>
    </source>
</evidence>
<gene>
    <name evidence="2" type="ORF">Lalb_Chr03g0040651</name>
</gene>
<dbReference type="GO" id="GO:0003677">
    <property type="term" value="F:DNA binding"/>
    <property type="evidence" value="ECO:0007669"/>
    <property type="project" value="UniProtKB-KW"/>
</dbReference>
<accession>A0A6A4QU35</accession>
<dbReference type="InterPro" id="IPR042160">
    <property type="entry name" value="HD-Zip_IV"/>
</dbReference>
<organism evidence="2 3">
    <name type="scientific">Lupinus albus</name>
    <name type="common">White lupine</name>
    <name type="synonym">Lupinus termis</name>
    <dbReference type="NCBI Taxonomy" id="3870"/>
    <lineage>
        <taxon>Eukaryota</taxon>
        <taxon>Viridiplantae</taxon>
        <taxon>Streptophyta</taxon>
        <taxon>Embryophyta</taxon>
        <taxon>Tracheophyta</taxon>
        <taxon>Spermatophyta</taxon>
        <taxon>Magnoliopsida</taxon>
        <taxon>eudicotyledons</taxon>
        <taxon>Gunneridae</taxon>
        <taxon>Pentapetalae</taxon>
        <taxon>rosids</taxon>
        <taxon>fabids</taxon>
        <taxon>Fabales</taxon>
        <taxon>Fabaceae</taxon>
        <taxon>Papilionoideae</taxon>
        <taxon>50 kb inversion clade</taxon>
        <taxon>genistoids sensu lato</taxon>
        <taxon>core genistoids</taxon>
        <taxon>Genisteae</taxon>
        <taxon>Lupinus</taxon>
    </lineage>
</organism>
<reference evidence="3" key="1">
    <citation type="journal article" date="2020" name="Nat. Commun.">
        <title>Genome sequence of the cluster root forming white lupin.</title>
        <authorList>
            <person name="Hufnagel B."/>
            <person name="Marques A."/>
            <person name="Soriano A."/>
            <person name="Marques L."/>
            <person name="Divol F."/>
            <person name="Doumas P."/>
            <person name="Sallet E."/>
            <person name="Mancinotti D."/>
            <person name="Carrere S."/>
            <person name="Marande W."/>
            <person name="Arribat S."/>
            <person name="Keller J."/>
            <person name="Huneau C."/>
            <person name="Blein T."/>
            <person name="Aime D."/>
            <person name="Laguerre M."/>
            <person name="Taylor J."/>
            <person name="Schubert V."/>
            <person name="Nelson M."/>
            <person name="Geu-Flores F."/>
            <person name="Crespi M."/>
            <person name="Gallardo-Guerrero K."/>
            <person name="Delaux P.-M."/>
            <person name="Salse J."/>
            <person name="Berges H."/>
            <person name="Guyot R."/>
            <person name="Gouzy J."/>
            <person name="Peret B."/>
        </authorList>
    </citation>
    <scope>NUCLEOTIDE SEQUENCE [LARGE SCALE GENOMIC DNA]</scope>
    <source>
        <strain evidence="3">cv. Amiga</strain>
    </source>
</reference>
<sequence>MAMNDEERGHVDAIYDWSTRNDNTQRASDILFGISIHSDPTKSQIIDLSYSAMDELSMIGNLGEPLWQPQNQHRHQTLNKREYLRQFGQMDDTLRDIIKLVEVGQLQSLSNLDSYLCEHSMLKKPTKNEEALQVEGSRDMEYIKMSASDIVELLMDMNQWSREFFNIVSTTTMVGTLLDGAEGNNDGKLHVVS</sequence>
<dbReference type="PANTHER" id="PTHR45654:SF48">
    <property type="entry name" value="START DOMAIN-CONTAINING PROTEIN"/>
    <property type="match status" value="1"/>
</dbReference>
<proteinExistence type="predicted"/>